<dbReference type="PATRIC" id="fig|153151.4.peg.707"/>
<comment type="caution">
    <text evidence="1">The sequence shown here is derived from an EMBL/GenBank/DDBJ whole genome shotgun (WGS) entry which is preliminary data.</text>
</comment>
<dbReference type="Proteomes" id="UP000075324">
    <property type="component" value="Unassembled WGS sequence"/>
</dbReference>
<gene>
    <name evidence="1" type="ORF">B4110_1945</name>
</gene>
<organism evidence="1 2">
    <name type="scientific">Parageobacillus toebii</name>
    <dbReference type="NCBI Taxonomy" id="153151"/>
    <lineage>
        <taxon>Bacteria</taxon>
        <taxon>Bacillati</taxon>
        <taxon>Bacillota</taxon>
        <taxon>Bacilli</taxon>
        <taxon>Bacillales</taxon>
        <taxon>Anoxybacillaceae</taxon>
        <taxon>Parageobacillus</taxon>
    </lineage>
</organism>
<accession>A0A150N6C3</accession>
<protein>
    <submittedName>
        <fullName evidence="1">Uncharacterized protein</fullName>
    </submittedName>
</protein>
<reference evidence="1 2" key="1">
    <citation type="submission" date="2016-01" db="EMBL/GenBank/DDBJ databases">
        <title>Draft Genome Sequences of Seven Thermophilic Sporeformers Isolated from Foods.</title>
        <authorList>
            <person name="Berendsen E.M."/>
            <person name="Wells-Bennik M.H."/>
            <person name="Krawcyk A.O."/>
            <person name="De Jong A."/>
            <person name="Holsappel S."/>
            <person name="Eijlander R.T."/>
            <person name="Kuipers O.P."/>
        </authorList>
    </citation>
    <scope>NUCLEOTIDE SEQUENCE [LARGE SCALE GENOMIC DNA]</scope>
    <source>
        <strain evidence="1 2">B4110</strain>
    </source>
</reference>
<dbReference type="EMBL" id="LQYW01000018">
    <property type="protein sequence ID" value="KYD32261.1"/>
    <property type="molecule type" value="Genomic_DNA"/>
</dbReference>
<proteinExistence type="predicted"/>
<evidence type="ECO:0000313" key="1">
    <source>
        <dbReference type="EMBL" id="KYD32261.1"/>
    </source>
</evidence>
<evidence type="ECO:0000313" key="2">
    <source>
        <dbReference type="Proteomes" id="UP000075324"/>
    </source>
</evidence>
<sequence>MGIKEQMKVISVNAGEPKTVMIVGKPLITGIYKEPVS</sequence>
<dbReference type="AlphaFoldDB" id="A0A150N6C3"/>
<name>A0A150N6C3_9BACL</name>